<keyword evidence="3" id="KW-1185">Reference proteome</keyword>
<evidence type="ECO:0000313" key="3">
    <source>
        <dbReference type="Proteomes" id="UP000221165"/>
    </source>
</evidence>
<dbReference type="CDD" id="cd07067">
    <property type="entry name" value="HP_PGM_like"/>
    <property type="match status" value="1"/>
</dbReference>
<dbReference type="VEuPathDB" id="ToxoDB:CSUI_001914"/>
<feature type="compositionally biased region" description="Basic and acidic residues" evidence="1">
    <location>
        <begin position="167"/>
        <end position="178"/>
    </location>
</feature>
<sequence>MELECTARADSRVETRDGRGASRPDRGCDGHSFHSCERETSPVVPTAPCRCGASPYCFSPFVKPGQSFSPPGRSLGLPSSAGREGNCYRQRFYFVRHSQSRNNAISINDQTPSGSEPRDFHDRRESPRRHGMDLTLLSSLQSQGQRTEQVATEKSTPFSQNATDNQRCLDGRSADGTREQQGFSRVPDPPITLLGRTQAAAAAQWIESYVHQMLSRPATRQLPQNQGLAPPPEVKKIVCSPMRRAVETAAELNKVLHADVYIHPLLYEQGGIFWGPRKKQQNQASGLSELPRTSPRLGKRRFSSLPQVGHAGEGRRFEWGTRRNEDHHDNTEAKCSHFEVNRRSRSTDGRIRLSDQANSSLVRLSAVADYGTMTWEEIQQFLPNAEVIYPAGAHADLKTTEDTEVLSLACLRSSGSGSAFSCTGSAREPDHHRFGRDLARVGRKEKRQNGFSNGITSTGRGEQACQLFDCRDERGRRKKSEPWWCSGGRERLLNTVQRAREVIKLDLLLKALLFPFPSPTSPTPYLDLLMQFLLCEEARTGVPIYNLPQQAAYYPSSNCSFCCLELVTTRRWNVEPGHQGLFKGFCAAPAPVSADPKHLEPGRVDSDEDASTSTGQANMKHGQDGKRACSGSWAGEESVLQYAVTAGEEQEAGVRLEFRATQAPRLVAALIQWNTPTVEPSLSTGHTLGASVLMSV</sequence>
<dbReference type="OrthoDB" id="347888at2759"/>
<dbReference type="Proteomes" id="UP000221165">
    <property type="component" value="Unassembled WGS sequence"/>
</dbReference>
<comment type="caution">
    <text evidence="2">The sequence shown here is derived from an EMBL/GenBank/DDBJ whole genome shotgun (WGS) entry which is preliminary data.</text>
</comment>
<reference evidence="2 3" key="1">
    <citation type="journal article" date="2017" name="Int. J. Parasitol.">
        <title>The genome of the protozoan parasite Cystoisospora suis and a reverse vaccinology approach to identify vaccine candidates.</title>
        <authorList>
            <person name="Palmieri N."/>
            <person name="Shrestha A."/>
            <person name="Ruttkowski B."/>
            <person name="Beck T."/>
            <person name="Vogl C."/>
            <person name="Tomley F."/>
            <person name="Blake D.P."/>
            <person name="Joachim A."/>
        </authorList>
    </citation>
    <scope>NUCLEOTIDE SEQUENCE [LARGE SCALE GENOMIC DNA]</scope>
    <source>
        <strain evidence="2 3">Wien I</strain>
    </source>
</reference>
<feature type="compositionally biased region" description="Polar residues" evidence="1">
    <location>
        <begin position="146"/>
        <end position="166"/>
    </location>
</feature>
<feature type="compositionally biased region" description="Low complexity" evidence="1">
    <location>
        <begin position="136"/>
        <end position="145"/>
    </location>
</feature>
<feature type="compositionally biased region" description="Basic and acidic residues" evidence="1">
    <location>
        <begin position="312"/>
        <end position="333"/>
    </location>
</feature>
<dbReference type="SUPFAM" id="SSF53254">
    <property type="entry name" value="Phosphoglycerate mutase-like"/>
    <property type="match status" value="1"/>
</dbReference>
<accession>A0A2C6LAU6</accession>
<gene>
    <name evidence="2" type="ORF">CSUI_001914</name>
</gene>
<dbReference type="InterPro" id="IPR029033">
    <property type="entry name" value="His_PPase_superfam"/>
</dbReference>
<organism evidence="2 3">
    <name type="scientific">Cystoisospora suis</name>
    <dbReference type="NCBI Taxonomy" id="483139"/>
    <lineage>
        <taxon>Eukaryota</taxon>
        <taxon>Sar</taxon>
        <taxon>Alveolata</taxon>
        <taxon>Apicomplexa</taxon>
        <taxon>Conoidasida</taxon>
        <taxon>Coccidia</taxon>
        <taxon>Eucoccidiorida</taxon>
        <taxon>Eimeriorina</taxon>
        <taxon>Sarcocystidae</taxon>
        <taxon>Cystoisospora</taxon>
    </lineage>
</organism>
<feature type="region of interest" description="Disordered" evidence="1">
    <location>
        <begin position="283"/>
        <end position="333"/>
    </location>
</feature>
<name>A0A2C6LAU6_9APIC</name>
<protein>
    <submittedName>
        <fullName evidence="2">Phosphoglycerate mutase family protein</fullName>
    </submittedName>
</protein>
<evidence type="ECO:0000313" key="2">
    <source>
        <dbReference type="EMBL" id="PHJ24232.1"/>
    </source>
</evidence>
<feature type="region of interest" description="Disordered" evidence="1">
    <location>
        <begin position="1"/>
        <end position="28"/>
    </location>
</feature>
<dbReference type="AlphaFoldDB" id="A0A2C6LAU6"/>
<dbReference type="SMART" id="SM00855">
    <property type="entry name" value="PGAM"/>
    <property type="match status" value="1"/>
</dbReference>
<dbReference type="Gene3D" id="3.40.50.1240">
    <property type="entry name" value="Phosphoglycerate mutase-like"/>
    <property type="match status" value="1"/>
</dbReference>
<evidence type="ECO:0000256" key="1">
    <source>
        <dbReference type="SAM" id="MobiDB-lite"/>
    </source>
</evidence>
<feature type="region of interest" description="Disordered" evidence="1">
    <location>
        <begin position="594"/>
        <end position="630"/>
    </location>
</feature>
<dbReference type="RefSeq" id="XP_067925905.1">
    <property type="nucleotide sequence ID" value="XM_068062117.1"/>
</dbReference>
<feature type="compositionally biased region" description="Basic and acidic residues" evidence="1">
    <location>
        <begin position="595"/>
        <end position="605"/>
    </location>
</feature>
<feature type="compositionally biased region" description="Basic and acidic residues" evidence="1">
    <location>
        <begin position="116"/>
        <end position="132"/>
    </location>
</feature>
<dbReference type="EMBL" id="MIGC01000792">
    <property type="protein sequence ID" value="PHJ24232.1"/>
    <property type="molecule type" value="Genomic_DNA"/>
</dbReference>
<dbReference type="GeneID" id="94425328"/>
<feature type="compositionally biased region" description="Polar residues" evidence="1">
    <location>
        <begin position="103"/>
        <end position="114"/>
    </location>
</feature>
<feature type="region of interest" description="Disordered" evidence="1">
    <location>
        <begin position="103"/>
        <end position="191"/>
    </location>
</feature>
<dbReference type="InterPro" id="IPR013078">
    <property type="entry name" value="His_Pase_superF_clade-1"/>
</dbReference>
<proteinExistence type="predicted"/>